<evidence type="ECO:0000256" key="7">
    <source>
        <dbReference type="ARBA" id="ARBA00024731"/>
    </source>
</evidence>
<dbReference type="KEGG" id="vai:BU251_03075"/>
<dbReference type="InterPro" id="IPR047872">
    <property type="entry name" value="EFG_IV"/>
</dbReference>
<dbReference type="GO" id="GO:0003924">
    <property type="term" value="F:GTPase activity"/>
    <property type="evidence" value="ECO:0007669"/>
    <property type="project" value="InterPro"/>
</dbReference>
<dbReference type="Pfam" id="PF00009">
    <property type="entry name" value="GTP_EFTU"/>
    <property type="match status" value="1"/>
</dbReference>
<dbReference type="CDD" id="cd01886">
    <property type="entry name" value="EF-G"/>
    <property type="match status" value="1"/>
</dbReference>
<dbReference type="InterPro" id="IPR031157">
    <property type="entry name" value="G_TR_CS"/>
</dbReference>
<dbReference type="FunFam" id="2.40.30.10:FF:000006">
    <property type="entry name" value="Elongation factor G"/>
    <property type="match status" value="1"/>
</dbReference>
<dbReference type="GO" id="GO:0032790">
    <property type="term" value="P:ribosome disassembly"/>
    <property type="evidence" value="ECO:0007669"/>
    <property type="project" value="TreeGrafter"/>
</dbReference>
<dbReference type="GO" id="GO:0003746">
    <property type="term" value="F:translation elongation factor activity"/>
    <property type="evidence" value="ECO:0007669"/>
    <property type="project" value="UniProtKB-UniRule"/>
</dbReference>
<dbReference type="PROSITE" id="PS51722">
    <property type="entry name" value="G_TR_2"/>
    <property type="match status" value="1"/>
</dbReference>
<feature type="binding site" evidence="8">
    <location>
        <begin position="81"/>
        <end position="85"/>
    </location>
    <ligand>
        <name>GTP</name>
        <dbReference type="ChEBI" id="CHEBI:37565"/>
    </ligand>
</feature>
<dbReference type="CDD" id="cd16262">
    <property type="entry name" value="EFG_III"/>
    <property type="match status" value="1"/>
</dbReference>
<evidence type="ECO:0000256" key="3">
    <source>
        <dbReference type="ARBA" id="ARBA00022741"/>
    </source>
</evidence>
<keyword evidence="8" id="KW-0963">Cytoplasm</keyword>
<dbReference type="Gene3D" id="3.40.50.300">
    <property type="entry name" value="P-loop containing nucleotide triphosphate hydrolases"/>
    <property type="match status" value="1"/>
</dbReference>
<keyword evidence="5 8" id="KW-0648">Protein biosynthesis</keyword>
<evidence type="ECO:0000256" key="2">
    <source>
        <dbReference type="ARBA" id="ARBA00017872"/>
    </source>
</evidence>
<comment type="similarity">
    <text evidence="1 8">Belongs to the TRAFAC class translation factor GTPase superfamily. Classic translation factor GTPase family. EF-G/EF-2 subfamily.</text>
</comment>
<dbReference type="InterPro" id="IPR041095">
    <property type="entry name" value="EFG_II"/>
</dbReference>
<dbReference type="GO" id="GO:0005525">
    <property type="term" value="F:GTP binding"/>
    <property type="evidence" value="ECO:0007669"/>
    <property type="project" value="UniProtKB-UniRule"/>
</dbReference>
<feature type="domain" description="Tr-type G" evidence="9">
    <location>
        <begin position="8"/>
        <end position="282"/>
    </location>
</feature>
<dbReference type="Proteomes" id="UP000287243">
    <property type="component" value="Chromosome"/>
</dbReference>
<feature type="binding site" evidence="8">
    <location>
        <begin position="135"/>
        <end position="138"/>
    </location>
    <ligand>
        <name>GTP</name>
        <dbReference type="ChEBI" id="CHEBI:37565"/>
    </ligand>
</feature>
<dbReference type="PRINTS" id="PR00315">
    <property type="entry name" value="ELONGATNFCT"/>
</dbReference>
<feature type="binding site" evidence="8">
    <location>
        <begin position="17"/>
        <end position="24"/>
    </location>
    <ligand>
        <name>GTP</name>
        <dbReference type="ChEBI" id="CHEBI:37565"/>
    </ligand>
</feature>
<dbReference type="Pfam" id="PF00679">
    <property type="entry name" value="EFG_C"/>
    <property type="match status" value="1"/>
</dbReference>
<dbReference type="SMART" id="SM00889">
    <property type="entry name" value="EFG_IV"/>
    <property type="match status" value="1"/>
</dbReference>
<proteinExistence type="inferred from homology"/>
<keyword evidence="4 8" id="KW-0251">Elongation factor</keyword>
<dbReference type="Pfam" id="PF14492">
    <property type="entry name" value="EFG_III"/>
    <property type="match status" value="1"/>
</dbReference>
<dbReference type="Gene3D" id="3.30.70.870">
    <property type="entry name" value="Elongation Factor G (Translational Gtpase), domain 3"/>
    <property type="match status" value="1"/>
</dbReference>
<evidence type="ECO:0000313" key="10">
    <source>
        <dbReference type="EMBL" id="QAT17997.1"/>
    </source>
</evidence>
<dbReference type="PROSITE" id="PS00301">
    <property type="entry name" value="G_TR_1"/>
    <property type="match status" value="1"/>
</dbReference>
<comment type="subcellular location">
    <subcellularLocation>
        <location evidence="8">Cytoplasm</location>
    </subcellularLocation>
</comment>
<keyword evidence="11" id="KW-1185">Reference proteome</keyword>
<dbReference type="NCBIfam" id="TIGR00231">
    <property type="entry name" value="small_GTP"/>
    <property type="match status" value="1"/>
</dbReference>
<evidence type="ECO:0000256" key="4">
    <source>
        <dbReference type="ARBA" id="ARBA00022768"/>
    </source>
</evidence>
<dbReference type="SUPFAM" id="SSF52540">
    <property type="entry name" value="P-loop containing nucleoside triphosphate hydrolases"/>
    <property type="match status" value="1"/>
</dbReference>
<organism evidence="10 11">
    <name type="scientific">Velamenicoccus archaeovorus</name>
    <dbReference type="NCBI Taxonomy" id="1930593"/>
    <lineage>
        <taxon>Bacteria</taxon>
        <taxon>Pseudomonadati</taxon>
        <taxon>Candidatus Omnitrophota</taxon>
        <taxon>Candidatus Velamenicoccus</taxon>
    </lineage>
</organism>
<dbReference type="EMBL" id="CP019384">
    <property type="protein sequence ID" value="QAT17997.1"/>
    <property type="molecule type" value="Genomic_DNA"/>
</dbReference>
<keyword evidence="3 8" id="KW-0547">Nucleotide-binding</keyword>
<dbReference type="PANTHER" id="PTHR43261:SF1">
    <property type="entry name" value="RIBOSOME-RELEASING FACTOR 2, MITOCHONDRIAL"/>
    <property type="match status" value="1"/>
</dbReference>
<name>A0A410P714_VELA1</name>
<dbReference type="Pfam" id="PF03764">
    <property type="entry name" value="EFG_IV"/>
    <property type="match status" value="1"/>
</dbReference>
<dbReference type="Gene3D" id="3.30.230.10">
    <property type="match status" value="1"/>
</dbReference>
<dbReference type="RefSeq" id="WP_128700947.1">
    <property type="nucleotide sequence ID" value="NZ_CP019384.1"/>
</dbReference>
<gene>
    <name evidence="8" type="primary">fusA</name>
    <name evidence="10" type="ORF">BU251_03075</name>
</gene>
<evidence type="ECO:0000256" key="1">
    <source>
        <dbReference type="ARBA" id="ARBA00005870"/>
    </source>
</evidence>
<dbReference type="InterPro" id="IPR004161">
    <property type="entry name" value="EFTu-like_2"/>
</dbReference>
<dbReference type="FunFam" id="3.30.70.870:FF:000001">
    <property type="entry name" value="Elongation factor G"/>
    <property type="match status" value="1"/>
</dbReference>
<dbReference type="Pfam" id="PF03144">
    <property type="entry name" value="GTP_EFTU_D2"/>
    <property type="match status" value="1"/>
</dbReference>
<dbReference type="Gene3D" id="3.30.70.240">
    <property type="match status" value="1"/>
</dbReference>
<keyword evidence="6 8" id="KW-0342">GTP-binding</keyword>
<dbReference type="CDD" id="cd03713">
    <property type="entry name" value="EFG_mtEFG_C"/>
    <property type="match status" value="1"/>
</dbReference>
<dbReference type="CDD" id="cd01434">
    <property type="entry name" value="EFG_mtEFG1_IV"/>
    <property type="match status" value="1"/>
</dbReference>
<dbReference type="SUPFAM" id="SSF54980">
    <property type="entry name" value="EF-G C-terminal domain-like"/>
    <property type="match status" value="2"/>
</dbReference>
<evidence type="ECO:0000259" key="9">
    <source>
        <dbReference type="PROSITE" id="PS51722"/>
    </source>
</evidence>
<sequence>MTQKIDLTKIRNIGVIAHIDAGKTTTTERMLFYTKKIHKIGEVHDGTATMDWMVQEQERGITITSASTTCFWRDIHINIIDTPGHVDFTVEVERSLKVLDGAVVVFCAVAGVQPQSETVWRQADKYHVPRIAFVNKMDRVGADFPNVLAEIHQKLGACAAAIQLPLGAEENFSGMIDLVEEELVMPVDEKGEKFERKPVPEEHKAKLQEYRHTLIERVAEVNDYLMDLYIHNKPITKEDIKRSIREATVANKFCPVLCGSSLKNKGIQLVLDAVCDYLPSPLDVPAVKGFEPDSGEYEERQVSMDAPFCGFCFKVMSDPYVGRLNFVRIYSGKINAGETVFNSVKREDERISKIVRMHANKQEMIESAHCGDIVAFVGLKETNTGDTLCDEKNPIVLEAIKFPEPVVDLAIETKSKADQEKLAFALRKLQDEDPSFRVTYNTETAQTIISGMGQLHLEIAVDRILREFNVEAKVGRPQVAYRESIRKKMSVTGKFIQQSGGRGQYGHVVLIMQPQEVPGTGITFEETLKGGVIPREYIPAVKNGIVMAAKSGVLGSYPVTDIAVTLVDGSFHEVDSSEIAFQMAASIAFTDGLRSGGSYLLEPIMDIEIVVPEEFMGSVIGDFSSRRGKLVSMGQRGNVRVLRGHVPLAEVFDYANIVRSLTQGRASFTMEPFCYQEVPKDIANKVLGIK</sequence>
<evidence type="ECO:0000256" key="8">
    <source>
        <dbReference type="HAMAP-Rule" id="MF_00054"/>
    </source>
</evidence>
<dbReference type="InterPro" id="IPR014721">
    <property type="entry name" value="Ribsml_uS5_D2-typ_fold_subgr"/>
</dbReference>
<evidence type="ECO:0000313" key="11">
    <source>
        <dbReference type="Proteomes" id="UP000287243"/>
    </source>
</evidence>
<protein>
    <recommendedName>
        <fullName evidence="2 8">Elongation factor G</fullName>
        <shortName evidence="8">EF-G</shortName>
    </recommendedName>
</protein>
<dbReference type="Gene3D" id="2.40.30.10">
    <property type="entry name" value="Translation factors"/>
    <property type="match status" value="1"/>
</dbReference>
<dbReference type="AlphaFoldDB" id="A0A410P714"/>
<dbReference type="GO" id="GO:0005737">
    <property type="term" value="C:cytoplasm"/>
    <property type="evidence" value="ECO:0007669"/>
    <property type="project" value="UniProtKB-SubCell"/>
</dbReference>
<evidence type="ECO:0000256" key="5">
    <source>
        <dbReference type="ARBA" id="ARBA00022917"/>
    </source>
</evidence>
<dbReference type="FunFam" id="3.40.50.300:FF:000029">
    <property type="entry name" value="Elongation factor G"/>
    <property type="match status" value="1"/>
</dbReference>
<dbReference type="FunFam" id="3.30.70.240:FF:000001">
    <property type="entry name" value="Elongation factor G"/>
    <property type="match status" value="1"/>
</dbReference>
<dbReference type="SUPFAM" id="SSF50447">
    <property type="entry name" value="Translation proteins"/>
    <property type="match status" value="1"/>
</dbReference>
<dbReference type="InterPro" id="IPR035647">
    <property type="entry name" value="EFG_III/V"/>
</dbReference>
<dbReference type="OrthoDB" id="9804431at2"/>
<dbReference type="InterPro" id="IPR004540">
    <property type="entry name" value="Transl_elong_EFG/EF2"/>
</dbReference>
<dbReference type="InterPro" id="IPR005225">
    <property type="entry name" value="Small_GTP-bd"/>
</dbReference>
<accession>A0A410P714</accession>
<dbReference type="InterPro" id="IPR020568">
    <property type="entry name" value="Ribosomal_Su5_D2-typ_SF"/>
</dbReference>
<dbReference type="InterPro" id="IPR009022">
    <property type="entry name" value="EFG_III"/>
</dbReference>
<dbReference type="NCBIfam" id="TIGR00484">
    <property type="entry name" value="EF-G"/>
    <property type="match status" value="1"/>
</dbReference>
<dbReference type="InterPro" id="IPR000640">
    <property type="entry name" value="EFG_V-like"/>
</dbReference>
<dbReference type="InterPro" id="IPR000795">
    <property type="entry name" value="T_Tr_GTP-bd_dom"/>
</dbReference>
<reference evidence="10 11" key="1">
    <citation type="submission" date="2017-01" db="EMBL/GenBank/DDBJ databases">
        <title>First insights into the biology of 'candidatus Vampirococcus archaeovorus'.</title>
        <authorList>
            <person name="Kizina J."/>
            <person name="Jordan S."/>
            <person name="Stueber K."/>
            <person name="Reinhardt R."/>
            <person name="Harder J."/>
        </authorList>
    </citation>
    <scope>NUCLEOTIDE SEQUENCE [LARGE SCALE GENOMIC DNA]</scope>
    <source>
        <strain evidence="10 11">LiM</strain>
    </source>
</reference>
<dbReference type="SUPFAM" id="SSF54211">
    <property type="entry name" value="Ribosomal protein S5 domain 2-like"/>
    <property type="match status" value="1"/>
</dbReference>
<dbReference type="InterPro" id="IPR035649">
    <property type="entry name" value="EFG_V"/>
</dbReference>
<dbReference type="InterPro" id="IPR009000">
    <property type="entry name" value="Transl_B-barrel_sf"/>
</dbReference>
<dbReference type="CDD" id="cd04088">
    <property type="entry name" value="EFG_mtEFG_II"/>
    <property type="match status" value="1"/>
</dbReference>
<dbReference type="PANTHER" id="PTHR43261">
    <property type="entry name" value="TRANSLATION ELONGATION FACTOR G-RELATED"/>
    <property type="match status" value="1"/>
</dbReference>
<dbReference type="NCBIfam" id="NF009381">
    <property type="entry name" value="PRK12740.1-5"/>
    <property type="match status" value="1"/>
</dbReference>
<dbReference type="SMART" id="SM00838">
    <property type="entry name" value="EFG_C"/>
    <property type="match status" value="1"/>
</dbReference>
<evidence type="ECO:0000256" key="6">
    <source>
        <dbReference type="ARBA" id="ARBA00023134"/>
    </source>
</evidence>
<dbReference type="InterPro" id="IPR005517">
    <property type="entry name" value="Transl_elong_EFG/EF2_IV"/>
</dbReference>
<dbReference type="HAMAP" id="MF_00054_B">
    <property type="entry name" value="EF_G_EF_2_B"/>
    <property type="match status" value="1"/>
</dbReference>
<dbReference type="InterPro" id="IPR027417">
    <property type="entry name" value="P-loop_NTPase"/>
</dbReference>
<comment type="function">
    <text evidence="7 8">Catalyzes the GTP-dependent ribosomal translocation step during translation elongation. During this step, the ribosome changes from the pre-translocational (PRE) to the post-translocational (POST) state as the newly formed A-site-bound peptidyl-tRNA and P-site-bound deacylated tRNA move to the P and E sites, respectively. Catalyzes the coordinated movement of the two tRNA molecules, the mRNA and conformational changes in the ribosome.</text>
</comment>